<reference evidence="2" key="1">
    <citation type="submission" date="2019-04" db="EMBL/GenBank/DDBJ databases">
        <title>Friends and foes A comparative genomics studyof 23 Aspergillus species from section Flavi.</title>
        <authorList>
            <consortium name="DOE Joint Genome Institute"/>
            <person name="Kjaerbolling I."/>
            <person name="Vesth T."/>
            <person name="Frisvad J.C."/>
            <person name="Nybo J.L."/>
            <person name="Theobald S."/>
            <person name="Kildgaard S."/>
            <person name="Isbrandt T."/>
            <person name="Kuo A."/>
            <person name="Sato A."/>
            <person name="Lyhne E.K."/>
            <person name="Kogle M.E."/>
            <person name="Wiebenga A."/>
            <person name="Kun R.S."/>
            <person name="Lubbers R.J."/>
            <person name="Makela M.R."/>
            <person name="Barry K."/>
            <person name="Chovatia M."/>
            <person name="Clum A."/>
            <person name="Daum C."/>
            <person name="Haridas S."/>
            <person name="He G."/>
            <person name="LaButti K."/>
            <person name="Lipzen A."/>
            <person name="Mondo S."/>
            <person name="Riley R."/>
            <person name="Salamov A."/>
            <person name="Simmons B.A."/>
            <person name="Magnuson J.K."/>
            <person name="Henrissat B."/>
            <person name="Mortensen U.H."/>
            <person name="Larsen T.O."/>
            <person name="Devries R.P."/>
            <person name="Grigoriev I.V."/>
            <person name="Machida M."/>
            <person name="Baker S.E."/>
            <person name="Andersen M.R."/>
        </authorList>
    </citation>
    <scope>NUCLEOTIDE SEQUENCE [LARGE SCALE GENOMIC DNA]</scope>
    <source>
        <strain evidence="2">CBS 130017</strain>
    </source>
</reference>
<dbReference type="Pfam" id="PF05721">
    <property type="entry name" value="PhyH"/>
    <property type="match status" value="1"/>
</dbReference>
<protein>
    <recommendedName>
        <fullName evidence="3">Phytanoyl-CoA dioxygenase family protein</fullName>
    </recommendedName>
</protein>
<evidence type="ECO:0000313" key="1">
    <source>
        <dbReference type="EMBL" id="KAE8327940.1"/>
    </source>
</evidence>
<sequence>MSATVKHFPAIADPHLIHQYLKADGVVVIEGATTRESIDGVLEETGTVLAGQTFALAAKSSTFATELLMNPLFIDLAKRILTDTCIVFYEQDRTVSISEPQVSQTSMLCAEPGSAPWGLRRQDDCHHISHPAKRESDLGIMYAANDFTTENGAVRVVIGSNNWTDQRDPTEEEESLVELRKGDALLWLGSTYHGRASNTTDQASVLLSAIATPGYLRQEENQYLAVPWEVAEQYPTTVQRFLGYSVSRPYGGAVEHMEPLDYLKVKGDWSKYVPVDLI</sequence>
<evidence type="ECO:0000313" key="2">
    <source>
        <dbReference type="Proteomes" id="UP000325945"/>
    </source>
</evidence>
<accession>A0A5N6X8L7</accession>
<evidence type="ECO:0008006" key="3">
    <source>
        <dbReference type="Google" id="ProtNLM"/>
    </source>
</evidence>
<dbReference type="AlphaFoldDB" id="A0A5N6X8L7"/>
<dbReference type="InterPro" id="IPR008775">
    <property type="entry name" value="Phytyl_CoA_dOase-like"/>
</dbReference>
<proteinExistence type="predicted"/>
<keyword evidence="2" id="KW-1185">Reference proteome</keyword>
<dbReference type="Proteomes" id="UP000325945">
    <property type="component" value="Unassembled WGS sequence"/>
</dbReference>
<dbReference type="Gene3D" id="2.60.120.620">
    <property type="entry name" value="q2cbj1_9rhob like domain"/>
    <property type="match status" value="1"/>
</dbReference>
<gene>
    <name evidence="1" type="ORF">BDV39DRAFT_192346</name>
</gene>
<dbReference type="EMBL" id="ML741788">
    <property type="protein sequence ID" value="KAE8327940.1"/>
    <property type="molecule type" value="Genomic_DNA"/>
</dbReference>
<name>A0A5N6X8L7_9EURO</name>
<organism evidence="1 2">
    <name type="scientific">Aspergillus sergii</name>
    <dbReference type="NCBI Taxonomy" id="1034303"/>
    <lineage>
        <taxon>Eukaryota</taxon>
        <taxon>Fungi</taxon>
        <taxon>Dikarya</taxon>
        <taxon>Ascomycota</taxon>
        <taxon>Pezizomycotina</taxon>
        <taxon>Eurotiomycetes</taxon>
        <taxon>Eurotiomycetidae</taxon>
        <taxon>Eurotiales</taxon>
        <taxon>Aspergillaceae</taxon>
        <taxon>Aspergillus</taxon>
        <taxon>Aspergillus subgen. Circumdati</taxon>
    </lineage>
</organism>
<dbReference type="SUPFAM" id="SSF51197">
    <property type="entry name" value="Clavaminate synthase-like"/>
    <property type="match status" value="1"/>
</dbReference>